<keyword evidence="2" id="KW-1185">Reference proteome</keyword>
<gene>
    <name evidence="1" type="ORF">KZO38_05155</name>
</gene>
<dbReference type="EMBL" id="JAHXCT010000003">
    <property type="protein sequence ID" value="MBW4769146.1"/>
    <property type="molecule type" value="Genomic_DNA"/>
</dbReference>
<comment type="caution">
    <text evidence="1">The sequence shown here is derived from an EMBL/GenBank/DDBJ whole genome shotgun (WGS) entry which is preliminary data.</text>
</comment>
<evidence type="ECO:0000313" key="1">
    <source>
        <dbReference type="EMBL" id="MBW4769146.1"/>
    </source>
</evidence>
<dbReference type="Proteomes" id="UP000788426">
    <property type="component" value="Unassembled WGS sequence"/>
</dbReference>
<proteinExistence type="predicted"/>
<accession>A0ABS6YC51</accession>
<name>A0ABS6YC51_9BACT</name>
<dbReference type="RefSeq" id="WP_219480728.1">
    <property type="nucleotide sequence ID" value="NZ_JAHXCT010000003.1"/>
</dbReference>
<protein>
    <recommendedName>
        <fullName evidence="3">SGNH/GDSL hydrolase family protein</fullName>
    </recommendedName>
</protein>
<sequence>MKRFIIKIIVFFLIIAVIDQVGGRFLKNTDRNSQYGDAFTREYITSRCTEDVIIMGSSRGNHHYDPQIISDSLKLSCFNCAYDALGILNMYGRYLLMTRTHTPKILIYDIFAPNEIYGDKNDHLKFLDGIKQYADVPQVMDIFDDVAPMEHYKLQSRLYQYNTKLFYMFSEIKGKFIPPKLGYSALDGTMEHQPKPYSAEYTNQEPDSVKLKYMRKLIHVAQSKGTKVILCISPRYGTTPNSDLDPIIKLAKEEKVPLLNHYTDKRFTTKKEYFKDSFHLNHIGATAYTKMIVGEIKQLLK</sequence>
<reference evidence="1 2" key="1">
    <citation type="submission" date="2021-07" db="EMBL/GenBank/DDBJ databases">
        <title>Genomic diversity and antimicrobial resistance of Prevotella spp. isolated from chronic lung disease airways.</title>
        <authorList>
            <person name="Webb K.A."/>
            <person name="Olagoke O.S."/>
            <person name="Baird T."/>
            <person name="Neill J."/>
            <person name="Pham A."/>
            <person name="Wells T.J."/>
            <person name="Ramsay K.A."/>
            <person name="Bell S.C."/>
            <person name="Sarovich D.S."/>
            <person name="Price E.P."/>
        </authorList>
    </citation>
    <scope>NUCLEOTIDE SEQUENCE [LARGE SCALE GENOMIC DNA]</scope>
    <source>
        <strain evidence="1 2">SCHI0011.S.12</strain>
    </source>
</reference>
<evidence type="ECO:0008006" key="3">
    <source>
        <dbReference type="Google" id="ProtNLM"/>
    </source>
</evidence>
<evidence type="ECO:0000313" key="2">
    <source>
        <dbReference type="Proteomes" id="UP000788426"/>
    </source>
</evidence>
<organism evidence="1 2">
    <name type="scientific">Hoylesella nanceiensis</name>
    <dbReference type="NCBI Taxonomy" id="425941"/>
    <lineage>
        <taxon>Bacteria</taxon>
        <taxon>Pseudomonadati</taxon>
        <taxon>Bacteroidota</taxon>
        <taxon>Bacteroidia</taxon>
        <taxon>Bacteroidales</taxon>
        <taxon>Prevotellaceae</taxon>
        <taxon>Hoylesella</taxon>
    </lineage>
</organism>